<dbReference type="AlphaFoldDB" id="A0A139MZM9"/>
<organism evidence="3 4">
    <name type="scientific">Streptococcus gordonii</name>
    <dbReference type="NCBI Taxonomy" id="1302"/>
    <lineage>
        <taxon>Bacteria</taxon>
        <taxon>Bacillati</taxon>
        <taxon>Bacillota</taxon>
        <taxon>Bacilli</taxon>
        <taxon>Lactobacillales</taxon>
        <taxon>Streptococcaceae</taxon>
        <taxon>Streptococcus</taxon>
    </lineage>
</organism>
<dbReference type="InterPro" id="IPR010982">
    <property type="entry name" value="Lambda_DNA-bd_dom_sf"/>
</dbReference>
<dbReference type="PANTHER" id="PTHR46797:SF1">
    <property type="entry name" value="METHYLPHOSPHONATE SYNTHASE"/>
    <property type="match status" value="1"/>
</dbReference>
<evidence type="ECO:0000256" key="1">
    <source>
        <dbReference type="ARBA" id="ARBA00023125"/>
    </source>
</evidence>
<dbReference type="PATRIC" id="fig|1302.21.peg.2175"/>
<keyword evidence="1" id="KW-0238">DNA-binding</keyword>
<gene>
    <name evidence="3" type="ORF">SGODD07_01968</name>
</gene>
<dbReference type="PROSITE" id="PS50943">
    <property type="entry name" value="HTH_CROC1"/>
    <property type="match status" value="1"/>
</dbReference>
<comment type="caution">
    <text evidence="3">The sequence shown here is derived from an EMBL/GenBank/DDBJ whole genome shotgun (WGS) entry which is preliminary data.</text>
</comment>
<dbReference type="CDD" id="cd00093">
    <property type="entry name" value="HTH_XRE"/>
    <property type="match status" value="1"/>
</dbReference>
<dbReference type="InterPro" id="IPR001387">
    <property type="entry name" value="Cro/C1-type_HTH"/>
</dbReference>
<protein>
    <submittedName>
        <fullName evidence="3">Transcriptional regulator</fullName>
    </submittedName>
</protein>
<dbReference type="EMBL" id="LQRC01000255">
    <property type="protein sequence ID" value="KXT68951.1"/>
    <property type="molecule type" value="Genomic_DNA"/>
</dbReference>
<accession>A0A139MZM9</accession>
<dbReference type="SMART" id="SM00530">
    <property type="entry name" value="HTH_XRE"/>
    <property type="match status" value="1"/>
</dbReference>
<name>A0A139MZM9_STRGN</name>
<reference evidence="3 4" key="1">
    <citation type="submission" date="2016-01" db="EMBL/GenBank/DDBJ databases">
        <title>Highly variable Streptococcus oralis are common among viridans streptococci isolated from primates.</title>
        <authorList>
            <person name="Denapaite D."/>
            <person name="Rieger M."/>
            <person name="Koendgen S."/>
            <person name="Brueckner R."/>
            <person name="Ochigava I."/>
            <person name="Kappeler P."/>
            <person name="Maetz-Rensing K."/>
            <person name="Leendertz F."/>
            <person name="Hakenbeck R."/>
        </authorList>
    </citation>
    <scope>NUCLEOTIDE SEQUENCE [LARGE SCALE GENOMIC DNA]</scope>
    <source>
        <strain evidence="3 4">DD07</strain>
    </source>
</reference>
<dbReference type="Proteomes" id="UP000070096">
    <property type="component" value="Unassembled WGS sequence"/>
</dbReference>
<evidence type="ECO:0000313" key="4">
    <source>
        <dbReference type="Proteomes" id="UP000070096"/>
    </source>
</evidence>
<evidence type="ECO:0000313" key="3">
    <source>
        <dbReference type="EMBL" id="KXT68951.1"/>
    </source>
</evidence>
<dbReference type="GO" id="GO:0003677">
    <property type="term" value="F:DNA binding"/>
    <property type="evidence" value="ECO:0007669"/>
    <property type="project" value="UniProtKB-KW"/>
</dbReference>
<evidence type="ECO:0000259" key="2">
    <source>
        <dbReference type="PROSITE" id="PS50943"/>
    </source>
</evidence>
<dbReference type="InterPro" id="IPR011990">
    <property type="entry name" value="TPR-like_helical_dom_sf"/>
</dbReference>
<dbReference type="InterPro" id="IPR040799">
    <property type="entry name" value="ComR_TPR"/>
</dbReference>
<sequence length="323" mass="37793">MKKQKQELGYKIRKLREEKQLTRESFCNDESELTIRQLARIEKGESFPSFSKLKYISATLGVPMSLIVDESQIILPSRYLELKHRLIHFMTYGDKERMNFKDVLFGEIYEHFFDSLPEEEQVTIKAMQAAFTIFATEKADYGESLLEEYFDQLLLKKNYSLNDLLIIKLFLFMCLAGSKDIQTATQLVQKMMILVDYSNPTYLYLVTRNLVTIAAFHYQNEHYTDLYPYLNMLDKIIQETQDFQQKPSIDMMKATYVLFVDNNLEKATKLFNQAIICAQSFSDIVLEERISYEMKKTLKKVSEAGTKVLASQLFLDCRARRSG</sequence>
<dbReference type="SUPFAM" id="SSF47413">
    <property type="entry name" value="lambda repressor-like DNA-binding domains"/>
    <property type="match status" value="1"/>
</dbReference>
<dbReference type="GO" id="GO:0003700">
    <property type="term" value="F:DNA-binding transcription factor activity"/>
    <property type="evidence" value="ECO:0007669"/>
    <property type="project" value="TreeGrafter"/>
</dbReference>
<dbReference type="Pfam" id="PF18710">
    <property type="entry name" value="ComR_TPR"/>
    <property type="match status" value="1"/>
</dbReference>
<feature type="domain" description="HTH cro/C1-type" evidence="2">
    <location>
        <begin position="12"/>
        <end position="67"/>
    </location>
</feature>
<dbReference type="PANTHER" id="PTHR46797">
    <property type="entry name" value="HTH-TYPE TRANSCRIPTIONAL REGULATOR"/>
    <property type="match status" value="1"/>
</dbReference>
<dbReference type="InterPro" id="IPR050807">
    <property type="entry name" value="TransReg_Diox_bact_type"/>
</dbReference>
<dbReference type="Gene3D" id="1.25.40.10">
    <property type="entry name" value="Tetratricopeptide repeat domain"/>
    <property type="match status" value="1"/>
</dbReference>
<dbReference type="GO" id="GO:0005829">
    <property type="term" value="C:cytosol"/>
    <property type="evidence" value="ECO:0007669"/>
    <property type="project" value="TreeGrafter"/>
</dbReference>
<proteinExistence type="predicted"/>